<keyword evidence="4 6" id="KW-0807">Transducer</keyword>
<feature type="domain" description="HAMP" evidence="10">
    <location>
        <begin position="238"/>
        <end position="290"/>
    </location>
</feature>
<dbReference type="AlphaFoldDB" id="W4QKE5"/>
<evidence type="ECO:0000256" key="4">
    <source>
        <dbReference type="ARBA" id="ARBA00023224"/>
    </source>
</evidence>
<dbReference type="InterPro" id="IPR004089">
    <property type="entry name" value="MCPsignal_dom"/>
</dbReference>
<keyword evidence="7" id="KW-0175">Coiled coil</keyword>
<gene>
    <name evidence="11" type="ORF">JCM9152_3626</name>
</gene>
<comment type="subcellular location">
    <subcellularLocation>
        <location evidence="1">Cell membrane</location>
    </subcellularLocation>
</comment>
<organism evidence="11 12">
    <name type="scientific">Halalkalibacter hemicellulosilyticusJCM 9152</name>
    <dbReference type="NCBI Taxonomy" id="1236971"/>
    <lineage>
        <taxon>Bacteria</taxon>
        <taxon>Bacillati</taxon>
        <taxon>Bacillota</taxon>
        <taxon>Bacilli</taxon>
        <taxon>Bacillales</taxon>
        <taxon>Bacillaceae</taxon>
        <taxon>Halalkalibacter</taxon>
    </lineage>
</organism>
<dbReference type="SMART" id="SM00304">
    <property type="entry name" value="HAMP"/>
    <property type="match status" value="1"/>
</dbReference>
<evidence type="ECO:0000259" key="9">
    <source>
        <dbReference type="PROSITE" id="PS50111"/>
    </source>
</evidence>
<dbReference type="PANTHER" id="PTHR32089:SF112">
    <property type="entry name" value="LYSOZYME-LIKE PROTEIN-RELATED"/>
    <property type="match status" value="1"/>
</dbReference>
<feature type="transmembrane region" description="Helical" evidence="8">
    <location>
        <begin position="218"/>
        <end position="240"/>
    </location>
</feature>
<evidence type="ECO:0000256" key="8">
    <source>
        <dbReference type="SAM" id="Phobius"/>
    </source>
</evidence>
<feature type="domain" description="Methyl-accepting transducer" evidence="9">
    <location>
        <begin position="302"/>
        <end position="545"/>
    </location>
</feature>
<comment type="similarity">
    <text evidence="5">Belongs to the methyl-accepting chemotaxis (MCP) protein family.</text>
</comment>
<dbReference type="Pfam" id="PF00672">
    <property type="entry name" value="HAMP"/>
    <property type="match status" value="1"/>
</dbReference>
<keyword evidence="3 8" id="KW-0472">Membrane</keyword>
<keyword evidence="12" id="KW-1185">Reference proteome</keyword>
<dbReference type="SMART" id="SM00283">
    <property type="entry name" value="MA"/>
    <property type="match status" value="1"/>
</dbReference>
<dbReference type="PRINTS" id="PR00260">
    <property type="entry name" value="CHEMTRNSDUCR"/>
</dbReference>
<protein>
    <submittedName>
        <fullName evidence="11">Methyl-accepting chemotaxis sensory transducer</fullName>
    </submittedName>
</protein>
<dbReference type="Gene3D" id="1.10.287.950">
    <property type="entry name" value="Methyl-accepting chemotaxis protein"/>
    <property type="match status" value="1"/>
</dbReference>
<evidence type="ECO:0000256" key="1">
    <source>
        <dbReference type="ARBA" id="ARBA00004236"/>
    </source>
</evidence>
<name>W4QKE5_9BACI</name>
<evidence type="ECO:0000256" key="7">
    <source>
        <dbReference type="SAM" id="Coils"/>
    </source>
</evidence>
<evidence type="ECO:0000256" key="6">
    <source>
        <dbReference type="PROSITE-ProRule" id="PRU00284"/>
    </source>
</evidence>
<dbReference type="STRING" id="1236971.JCM9152_3626"/>
<keyword evidence="8" id="KW-1133">Transmembrane helix</keyword>
<keyword evidence="2" id="KW-1003">Cell membrane</keyword>
<dbReference type="CDD" id="cd06225">
    <property type="entry name" value="HAMP"/>
    <property type="match status" value="1"/>
</dbReference>
<keyword evidence="8" id="KW-0812">Transmembrane</keyword>
<dbReference type="GO" id="GO:0004888">
    <property type="term" value="F:transmembrane signaling receptor activity"/>
    <property type="evidence" value="ECO:0007669"/>
    <property type="project" value="InterPro"/>
</dbReference>
<evidence type="ECO:0000256" key="5">
    <source>
        <dbReference type="ARBA" id="ARBA00029447"/>
    </source>
</evidence>
<dbReference type="GO" id="GO:0006935">
    <property type="term" value="P:chemotaxis"/>
    <property type="evidence" value="ECO:0007669"/>
    <property type="project" value="InterPro"/>
</dbReference>
<dbReference type="PROSITE" id="PS50111">
    <property type="entry name" value="CHEMOTAXIS_TRANSDUC_2"/>
    <property type="match status" value="1"/>
</dbReference>
<dbReference type="Gene3D" id="6.10.340.10">
    <property type="match status" value="1"/>
</dbReference>
<feature type="coiled-coil region" evidence="7">
    <location>
        <begin position="271"/>
        <end position="326"/>
    </location>
</feature>
<proteinExistence type="inferred from homology"/>
<evidence type="ECO:0000313" key="12">
    <source>
        <dbReference type="Proteomes" id="UP000018895"/>
    </source>
</evidence>
<reference evidence="11" key="1">
    <citation type="journal article" date="2014" name="Genome Announc.">
        <title>Draft Genome Sequences of Three Alkaliphilic Bacillus Strains, Bacillus wakoensis JCM 9140T, Bacillus akibai JCM 9157T, and Bacillus hemicellulosilyticus JCM 9152T.</title>
        <authorList>
            <person name="Yuki M."/>
            <person name="Oshima K."/>
            <person name="Suda W."/>
            <person name="Oshida Y."/>
            <person name="Kitamura K."/>
            <person name="Iida T."/>
            <person name="Hattori M."/>
            <person name="Ohkuma M."/>
        </authorList>
    </citation>
    <scope>NUCLEOTIDE SEQUENCE [LARGE SCALE GENOMIC DNA]</scope>
    <source>
        <strain evidence="11">JCM 9152</strain>
    </source>
</reference>
<dbReference type="EMBL" id="BAUU01000029">
    <property type="protein sequence ID" value="GAE32108.1"/>
    <property type="molecule type" value="Genomic_DNA"/>
</dbReference>
<dbReference type="InterPro" id="IPR004090">
    <property type="entry name" value="Chemotax_Me-accpt_rcpt"/>
</dbReference>
<dbReference type="GO" id="GO:0005886">
    <property type="term" value="C:plasma membrane"/>
    <property type="evidence" value="ECO:0007669"/>
    <property type="project" value="UniProtKB-SubCell"/>
</dbReference>
<dbReference type="Pfam" id="PF00015">
    <property type="entry name" value="MCPsignal"/>
    <property type="match status" value="1"/>
</dbReference>
<sequence length="596" mass="68444">MKVAEKGFFFSDPIMHRGSKMKRIAIFHTAIKKRLLGTMMRKMAVLMTILFIVATLSCLFLITTNSSIDQSIEHADHYLEVEEEYRVMMRDLNRVMSIQYDMMATGYSRQKSTTIDRMFETVSDWERARQFLIDEGLHTYVQQLEDTRDELAMLQEEYFQSYQSNWEQIVRSEIEPVITPIESHLTRIDDNVSQYIREVNEQNHLQVSETIETGTTRMIFLIVLLFIVPTLSLFLFARDLKQGVSQLKRRMALYEQGDFSSSTVINRVDEIGELEQALEQMRERIADNLKESQMISQGVVHTSKDIEREREQLAVQHQEMDEVVARQKALIDIQQQKAMAISAVTEQSAANVMSIHQALERLKNGMETMTTSAATGVQSISETDDQMNTVADMLHFFARQLQDVNECTNDIQEGMQHIFSISNQTNLLAINASIEAARAGEHGKGFKVVAEEVQKLSQQTNSFSETITNQLTRIHQSVNNSFERFQQLEQSIKLTKARAIDTSNQFHQVSNQSQHMQQQVHEVTQTMEEISKGTNEIVSEINELAEQASINEESIAAISEVAVTQGQTTYTLKNSVDQLIELAQKLQKQEKRFQRR</sequence>
<evidence type="ECO:0000256" key="3">
    <source>
        <dbReference type="ARBA" id="ARBA00023136"/>
    </source>
</evidence>
<dbReference type="PANTHER" id="PTHR32089">
    <property type="entry name" value="METHYL-ACCEPTING CHEMOTAXIS PROTEIN MCPB"/>
    <property type="match status" value="1"/>
</dbReference>
<evidence type="ECO:0000259" key="10">
    <source>
        <dbReference type="PROSITE" id="PS50885"/>
    </source>
</evidence>
<accession>W4QKE5</accession>
<dbReference type="GO" id="GO:0007165">
    <property type="term" value="P:signal transduction"/>
    <property type="evidence" value="ECO:0007669"/>
    <property type="project" value="UniProtKB-KW"/>
</dbReference>
<evidence type="ECO:0000313" key="11">
    <source>
        <dbReference type="EMBL" id="GAE32108.1"/>
    </source>
</evidence>
<dbReference type="SUPFAM" id="SSF58104">
    <property type="entry name" value="Methyl-accepting chemotaxis protein (MCP) signaling domain"/>
    <property type="match status" value="1"/>
</dbReference>
<comment type="caution">
    <text evidence="11">The sequence shown here is derived from an EMBL/GenBank/DDBJ whole genome shotgun (WGS) entry which is preliminary data.</text>
</comment>
<evidence type="ECO:0000256" key="2">
    <source>
        <dbReference type="ARBA" id="ARBA00022475"/>
    </source>
</evidence>
<dbReference type="Proteomes" id="UP000018895">
    <property type="component" value="Unassembled WGS sequence"/>
</dbReference>
<dbReference type="InterPro" id="IPR003660">
    <property type="entry name" value="HAMP_dom"/>
</dbReference>
<dbReference type="PROSITE" id="PS50885">
    <property type="entry name" value="HAMP"/>
    <property type="match status" value="1"/>
</dbReference>